<dbReference type="PANTHER" id="PTHR12526">
    <property type="entry name" value="GLYCOSYLTRANSFERASE"/>
    <property type="match status" value="1"/>
</dbReference>
<evidence type="ECO:0000259" key="3">
    <source>
        <dbReference type="Pfam" id="PF00534"/>
    </source>
</evidence>
<dbReference type="AlphaFoldDB" id="A0A4Y4CXG4"/>
<evidence type="ECO:0000313" key="5">
    <source>
        <dbReference type="EMBL" id="GEC95963.1"/>
    </source>
</evidence>
<dbReference type="GO" id="GO:0016757">
    <property type="term" value="F:glycosyltransferase activity"/>
    <property type="evidence" value="ECO:0007669"/>
    <property type="project" value="UniProtKB-KW"/>
</dbReference>
<evidence type="ECO:0000256" key="1">
    <source>
        <dbReference type="ARBA" id="ARBA00022676"/>
    </source>
</evidence>
<feature type="domain" description="Glycosyl transferase family 1" evidence="3">
    <location>
        <begin position="164"/>
        <end position="331"/>
    </location>
</feature>
<dbReference type="PANTHER" id="PTHR12526:SF510">
    <property type="entry name" value="D-INOSITOL 3-PHOSPHATE GLYCOSYLTRANSFERASE"/>
    <property type="match status" value="1"/>
</dbReference>
<evidence type="ECO:0000259" key="4">
    <source>
        <dbReference type="Pfam" id="PF13439"/>
    </source>
</evidence>
<feature type="domain" description="Glycosyltransferase subfamily 4-like N-terminal" evidence="4">
    <location>
        <begin position="13"/>
        <end position="152"/>
    </location>
</feature>
<dbReference type="Pfam" id="PF00534">
    <property type="entry name" value="Glycos_transf_1"/>
    <property type="match status" value="1"/>
</dbReference>
<evidence type="ECO:0000313" key="6">
    <source>
        <dbReference type="Proteomes" id="UP000318422"/>
    </source>
</evidence>
<organism evidence="5 6">
    <name type="scientific">Zoogloea ramigera</name>
    <dbReference type="NCBI Taxonomy" id="350"/>
    <lineage>
        <taxon>Bacteria</taxon>
        <taxon>Pseudomonadati</taxon>
        <taxon>Pseudomonadota</taxon>
        <taxon>Betaproteobacteria</taxon>
        <taxon>Rhodocyclales</taxon>
        <taxon>Zoogloeaceae</taxon>
        <taxon>Zoogloea</taxon>
    </lineage>
</organism>
<dbReference type="SUPFAM" id="SSF53756">
    <property type="entry name" value="UDP-Glycosyltransferase/glycogen phosphorylase"/>
    <property type="match status" value="1"/>
</dbReference>
<sequence length="357" mass="37687">MKIITVLRSLKSGGAERHALQLMKGLRARGHEALYAGPMQGWLGQQLRAEGFGGIDLPLSGLYDLPSVVRLALYARRVGADLIHGHLTRGAWYAGLAARLAGLPNVATAHSDNAGKHFGRADRIIAVSQAVADFLGREGYEPARIRMVHHGIADLAARLPAGAREATRRSLGLAVDEPALLMAARIVPAKGHDTALRALARLTDQPWTLLMAGDHHGDLGPQTQALAQELGIAGRVRFLGLREDVPALMAASDVLLAPSRREALSLTLLEASACGLPIVATRVGGIGEVVEEGASGFLVAPDDPPALAAAIAPLLADAALRARCGVRARQRFEAGFLEDAMFDKTVAVYHEACGGQR</sequence>
<reference evidence="5 6" key="1">
    <citation type="submission" date="2019-06" db="EMBL/GenBank/DDBJ databases">
        <title>Whole genome shotgun sequence of Zoogloea ramigera NBRC 15342.</title>
        <authorList>
            <person name="Hosoyama A."/>
            <person name="Uohara A."/>
            <person name="Ohji S."/>
            <person name="Ichikawa N."/>
        </authorList>
    </citation>
    <scope>NUCLEOTIDE SEQUENCE [LARGE SCALE GENOMIC DNA]</scope>
    <source>
        <strain evidence="5 6">NBRC 15342</strain>
    </source>
</reference>
<dbReference type="RefSeq" id="WP_141351824.1">
    <property type="nucleotide sequence ID" value="NZ_BJNV01000031.1"/>
</dbReference>
<keyword evidence="1" id="KW-0328">Glycosyltransferase</keyword>
<protein>
    <submittedName>
        <fullName evidence="5">Glycosyl transferase</fullName>
    </submittedName>
</protein>
<dbReference type="InterPro" id="IPR001296">
    <property type="entry name" value="Glyco_trans_1"/>
</dbReference>
<dbReference type="Proteomes" id="UP000318422">
    <property type="component" value="Unassembled WGS sequence"/>
</dbReference>
<dbReference type="InterPro" id="IPR028098">
    <property type="entry name" value="Glyco_trans_4-like_N"/>
</dbReference>
<dbReference type="Pfam" id="PF13439">
    <property type="entry name" value="Glyco_transf_4"/>
    <property type="match status" value="1"/>
</dbReference>
<dbReference type="EMBL" id="BJNV01000031">
    <property type="protein sequence ID" value="GEC95963.1"/>
    <property type="molecule type" value="Genomic_DNA"/>
</dbReference>
<dbReference type="Gene3D" id="3.40.50.2000">
    <property type="entry name" value="Glycogen Phosphorylase B"/>
    <property type="match status" value="2"/>
</dbReference>
<dbReference type="OrthoDB" id="7560678at2"/>
<keyword evidence="2 5" id="KW-0808">Transferase</keyword>
<gene>
    <name evidence="5" type="ORF">ZRA01_20360</name>
</gene>
<keyword evidence="6" id="KW-1185">Reference proteome</keyword>
<comment type="caution">
    <text evidence="5">The sequence shown here is derived from an EMBL/GenBank/DDBJ whole genome shotgun (WGS) entry which is preliminary data.</text>
</comment>
<proteinExistence type="predicted"/>
<evidence type="ECO:0000256" key="2">
    <source>
        <dbReference type="ARBA" id="ARBA00022679"/>
    </source>
</evidence>
<accession>A0A4Y4CXG4</accession>
<name>A0A4Y4CXG4_ZOORA</name>